<dbReference type="EMBL" id="MTQA01000090">
    <property type="protein sequence ID" value="PNP79518.1"/>
    <property type="molecule type" value="Genomic_DNA"/>
</dbReference>
<feature type="region of interest" description="Disordered" evidence="1">
    <location>
        <begin position="1"/>
        <end position="23"/>
    </location>
</feature>
<evidence type="ECO:0000256" key="1">
    <source>
        <dbReference type="SAM" id="MobiDB-lite"/>
    </source>
</evidence>
<evidence type="ECO:0000313" key="3">
    <source>
        <dbReference type="Proteomes" id="UP000236664"/>
    </source>
</evidence>
<sequence>MDSTRDTEHQGYPEANVPPPAERSAEMPMLWDEGHRSLIDACVRYESLLELFLQLSRLADVLDDNQTMKENDFPVFSTVNALRHYDWTMCELLHSMSVDVVRSIVKNTFAFDVTTGNIQPFRLPSALLDEKTPGVYVVGIRTRGHGGQFLNINELEVLIRDMKLYVEGYEAYARHDGWASANMTTAERKAINMVNAIESHSGSSRGQNAGPMFIEKAEEVPRIRALIKTFEGMCDRSLDPTGRVNISQSPLYVGCSKDLNKRMGVYKNSNVKSINKPLGLTVCILRKHNKGPELVTGCVLRILRKEQLPKAEQLVCTIAGSLIYQHGFNAVETGGAGPQSLPTDAGLKENIKYIVCGTQVLINNLKESLGEADLRKRFLRHLDQASGEIVRLKEVLKCCQDEVQNLPSGEDFDQILSNISAIVQSVRRNLNDKRDALEFWQLMLEIQNIIVDETGVGLHLVDHGMANEAT</sequence>
<accession>A0A2K0WB60</accession>
<dbReference type="OrthoDB" id="5220943at2759"/>
<comment type="caution">
    <text evidence="2">The sequence shown here is derived from an EMBL/GenBank/DDBJ whole genome shotgun (WGS) entry which is preliminary data.</text>
</comment>
<keyword evidence="3" id="KW-1185">Reference proteome</keyword>
<organism evidence="2 3">
    <name type="scientific">Gibberella nygamai</name>
    <name type="common">Bean root rot disease fungus</name>
    <name type="synonym">Fusarium nygamai</name>
    <dbReference type="NCBI Taxonomy" id="42673"/>
    <lineage>
        <taxon>Eukaryota</taxon>
        <taxon>Fungi</taxon>
        <taxon>Dikarya</taxon>
        <taxon>Ascomycota</taxon>
        <taxon>Pezizomycotina</taxon>
        <taxon>Sordariomycetes</taxon>
        <taxon>Hypocreomycetidae</taxon>
        <taxon>Hypocreales</taxon>
        <taxon>Nectriaceae</taxon>
        <taxon>Fusarium</taxon>
        <taxon>Fusarium fujikuroi species complex</taxon>
    </lineage>
</organism>
<gene>
    <name evidence="2" type="ORF">FNYG_07134</name>
</gene>
<feature type="compositionally biased region" description="Basic and acidic residues" evidence="1">
    <location>
        <begin position="1"/>
        <end position="11"/>
    </location>
</feature>
<protein>
    <submittedName>
        <fullName evidence="2">Uncharacterized protein</fullName>
    </submittedName>
</protein>
<dbReference type="Proteomes" id="UP000236664">
    <property type="component" value="Unassembled WGS sequence"/>
</dbReference>
<name>A0A2K0WB60_GIBNY</name>
<proteinExistence type="predicted"/>
<reference evidence="2 3" key="1">
    <citation type="submission" date="2017-06" db="EMBL/GenBank/DDBJ databases">
        <title>Genome of Fusarium nygamai isolate CS10214.</title>
        <authorList>
            <person name="Gardiner D.M."/>
            <person name="Obanor F."/>
            <person name="Kazan K."/>
        </authorList>
    </citation>
    <scope>NUCLEOTIDE SEQUENCE [LARGE SCALE GENOMIC DNA]</scope>
    <source>
        <strain evidence="2 3">CS10214</strain>
    </source>
</reference>
<dbReference type="AlphaFoldDB" id="A0A2K0WB60"/>
<evidence type="ECO:0000313" key="2">
    <source>
        <dbReference type="EMBL" id="PNP79518.1"/>
    </source>
</evidence>
<dbReference type="STRING" id="42673.A0A2K0WB60"/>